<reference evidence="2 3" key="1">
    <citation type="submission" date="2014-04" db="EMBL/GenBank/DDBJ databases">
        <title>The Genome Sequence of Thermoanaerobaculum aquaticum MP-01, The First Cultivated Group 23 Acidobacterium.</title>
        <authorList>
            <person name="Stamps B.W."/>
            <person name="Losey N.A."/>
            <person name="Lawson P.A."/>
            <person name="Stevenson B.S."/>
        </authorList>
    </citation>
    <scope>NUCLEOTIDE SEQUENCE [LARGE SCALE GENOMIC DNA]</scope>
    <source>
        <strain evidence="2 3">MP-01</strain>
    </source>
</reference>
<dbReference type="InterPro" id="IPR021457">
    <property type="entry name" value="DUF3108"/>
</dbReference>
<feature type="chain" id="PRO_5001616467" description="DUF3108 domain-containing protein" evidence="1">
    <location>
        <begin position="20"/>
        <end position="253"/>
    </location>
</feature>
<dbReference type="OrthoDB" id="9808473at2"/>
<keyword evidence="1" id="KW-0732">Signal</keyword>
<feature type="signal peptide" evidence="1">
    <location>
        <begin position="1"/>
        <end position="19"/>
    </location>
</feature>
<dbReference type="Proteomes" id="UP000027284">
    <property type="component" value="Unassembled WGS sequence"/>
</dbReference>
<keyword evidence="3" id="KW-1185">Reference proteome</keyword>
<evidence type="ECO:0000313" key="2">
    <source>
        <dbReference type="EMBL" id="KDA54493.1"/>
    </source>
</evidence>
<dbReference type="RefSeq" id="WP_038047375.1">
    <property type="nucleotide sequence ID" value="NZ_JMFG01000007.1"/>
</dbReference>
<dbReference type="STRING" id="1312852.EG19_11010"/>
<proteinExistence type="predicted"/>
<evidence type="ECO:0008006" key="4">
    <source>
        <dbReference type="Google" id="ProtNLM"/>
    </source>
</evidence>
<comment type="caution">
    <text evidence="2">The sequence shown here is derived from an EMBL/GenBank/DDBJ whole genome shotgun (WGS) entry which is preliminary data.</text>
</comment>
<gene>
    <name evidence="2" type="ORF">EG19_11010</name>
</gene>
<dbReference type="AlphaFoldDB" id="A0A062XUI4"/>
<name>A0A062XUI4_9BACT</name>
<protein>
    <recommendedName>
        <fullName evidence="4">DUF3108 domain-containing protein</fullName>
    </recommendedName>
</protein>
<evidence type="ECO:0000313" key="3">
    <source>
        <dbReference type="Proteomes" id="UP000027284"/>
    </source>
</evidence>
<dbReference type="EMBL" id="JMFG01000007">
    <property type="protein sequence ID" value="KDA54493.1"/>
    <property type="molecule type" value="Genomic_DNA"/>
</dbReference>
<dbReference type="Pfam" id="PF11306">
    <property type="entry name" value="DUF3108"/>
    <property type="match status" value="1"/>
</dbReference>
<evidence type="ECO:0000256" key="1">
    <source>
        <dbReference type="SAM" id="SignalP"/>
    </source>
</evidence>
<organism evidence="2 3">
    <name type="scientific">Thermoanaerobaculum aquaticum</name>
    <dbReference type="NCBI Taxonomy" id="1312852"/>
    <lineage>
        <taxon>Bacteria</taxon>
        <taxon>Pseudomonadati</taxon>
        <taxon>Acidobacteriota</taxon>
        <taxon>Thermoanaerobaculia</taxon>
        <taxon>Thermoanaerobaculales</taxon>
        <taxon>Thermoanaerobaculaceae</taxon>
        <taxon>Thermoanaerobaculum</taxon>
    </lineage>
</organism>
<accession>A0A062XUI4</accession>
<sequence>MRPTLALASGILLALSSYAQDPPWLAEGEKLTYALSYFHVVAGTLELSAKPEGENLRLTMTATSTPSFSRIFSVNNRIETLLSRNPLSLLRQEATIAEGKRHYSEVLVVDRATGVATRTRDGREKGKVTVNPPVLDTLGSIFALRTLDLAPSRAFSLDVISGKEVYPLMVVVTGRQTLKVGSTKVETFVVEPRFRSGGLYKNESQLVLYVSQDPRHIPLKIVSRLPFGSLTATLVEATPSWQEVVHSKSEKQE</sequence>